<reference evidence="2" key="1">
    <citation type="submission" date="2022-11" db="UniProtKB">
        <authorList>
            <consortium name="WormBaseParasite"/>
        </authorList>
    </citation>
    <scope>IDENTIFICATION</scope>
</reference>
<proteinExistence type="predicted"/>
<evidence type="ECO:0000313" key="2">
    <source>
        <dbReference type="WBParaSite" id="PS1159_v2.g10415.t2"/>
    </source>
</evidence>
<accession>A0AC35EVG1</accession>
<dbReference type="Proteomes" id="UP000887580">
    <property type="component" value="Unplaced"/>
</dbReference>
<dbReference type="WBParaSite" id="PS1159_v2.g10415.t2">
    <property type="protein sequence ID" value="PS1159_v2.g10415.t2"/>
    <property type="gene ID" value="PS1159_v2.g10415"/>
</dbReference>
<protein>
    <submittedName>
        <fullName evidence="2">Type I protein arginine methyltransferase</fullName>
    </submittedName>
</protein>
<evidence type="ECO:0000313" key="1">
    <source>
        <dbReference type="Proteomes" id="UP000887580"/>
    </source>
</evidence>
<name>A0AC35EVG1_9BILA</name>
<sequence length="489" mass="54900">MTSDFLTRPSFGKVHLANVSETENGVQYVVDPKQEYEVYITSDDKFVKLQRVPDGENLWLSQQQNMMQDFVRTSTYQKAMHMNPSDFQDKVVLDVGAGSGVLSFFAVQAGAKKVYAVEASQMAAHCAELVRTNMLSDKITVIPGKIEEIQLPEKVDVIISEPMGYMLVNERMLESYMYGRKFLKPGGRMFPTTGDLYFALFNDDALFMEHNQKYSFWASTNFLGIDLSALKGAAYSEIFKQPIVDTWHPSTLISDFGQWTINFEKDAIEKLHVIDVEYELTSKRTAFCHGVATWFDVSFLGTDHQTYLSTAPNAPLTHWYQVRCPIMSPVLVRVNDKVRIRMKMVANERQSYDITMSVTINGHSQTAEYDLKNPSFRYNGVAVAPAAGLENGSATQQLANTIYSDQDGNAVSYPQDQNYVYVDGTEQQQQPYQDYSQAALPQQVNGFINNPTLALNALLSNHASPLTNNICPSQQAQPSISTSPFRNGV</sequence>
<organism evidence="1 2">
    <name type="scientific">Panagrolaimus sp. PS1159</name>
    <dbReference type="NCBI Taxonomy" id="55785"/>
    <lineage>
        <taxon>Eukaryota</taxon>
        <taxon>Metazoa</taxon>
        <taxon>Ecdysozoa</taxon>
        <taxon>Nematoda</taxon>
        <taxon>Chromadorea</taxon>
        <taxon>Rhabditida</taxon>
        <taxon>Tylenchina</taxon>
        <taxon>Panagrolaimomorpha</taxon>
        <taxon>Panagrolaimoidea</taxon>
        <taxon>Panagrolaimidae</taxon>
        <taxon>Panagrolaimus</taxon>
    </lineage>
</organism>